<evidence type="ECO:0000256" key="1">
    <source>
        <dbReference type="ARBA" id="ARBA00004651"/>
    </source>
</evidence>
<comment type="caution">
    <text evidence="10">The sequence shown here is derived from an EMBL/GenBank/DDBJ whole genome shotgun (WGS) entry which is preliminary data.</text>
</comment>
<dbReference type="RefSeq" id="WP_184997567.1">
    <property type="nucleotide sequence ID" value="NZ_BOMK01000053.1"/>
</dbReference>
<dbReference type="InterPro" id="IPR050366">
    <property type="entry name" value="BP-dependent_transpt_permease"/>
</dbReference>
<dbReference type="GO" id="GO:0005886">
    <property type="term" value="C:plasma membrane"/>
    <property type="evidence" value="ECO:0007669"/>
    <property type="project" value="UniProtKB-SubCell"/>
</dbReference>
<dbReference type="Pfam" id="PF12911">
    <property type="entry name" value="OppC_N"/>
    <property type="match status" value="1"/>
</dbReference>
<reference evidence="10 11" key="1">
    <citation type="submission" date="2020-08" db="EMBL/GenBank/DDBJ databases">
        <title>Sequencing the genomes of 1000 actinobacteria strains.</title>
        <authorList>
            <person name="Klenk H.-P."/>
        </authorList>
    </citation>
    <scope>NUCLEOTIDE SEQUENCE [LARGE SCALE GENOMIC DNA]</scope>
    <source>
        <strain evidence="10 11">DSM 43149</strain>
    </source>
</reference>
<proteinExistence type="inferred from homology"/>
<keyword evidence="2 7" id="KW-0813">Transport</keyword>
<keyword evidence="11" id="KW-1185">Reference proteome</keyword>
<gene>
    <name evidence="10" type="ORF">BJ971_007007</name>
</gene>
<keyword evidence="4 7" id="KW-0812">Transmembrane</keyword>
<evidence type="ECO:0000256" key="3">
    <source>
        <dbReference type="ARBA" id="ARBA00022475"/>
    </source>
</evidence>
<dbReference type="EMBL" id="JACHNH010000001">
    <property type="protein sequence ID" value="MBB4766451.1"/>
    <property type="molecule type" value="Genomic_DNA"/>
</dbReference>
<evidence type="ECO:0000313" key="10">
    <source>
        <dbReference type="EMBL" id="MBB4766451.1"/>
    </source>
</evidence>
<name>A0A7W7I4U3_9ACTN</name>
<dbReference type="PANTHER" id="PTHR43386">
    <property type="entry name" value="OLIGOPEPTIDE TRANSPORT SYSTEM PERMEASE PROTEIN APPC"/>
    <property type="match status" value="1"/>
</dbReference>
<keyword evidence="3" id="KW-1003">Cell membrane</keyword>
<feature type="transmembrane region" description="Helical" evidence="7">
    <location>
        <begin position="142"/>
        <end position="163"/>
    </location>
</feature>
<keyword evidence="6 7" id="KW-0472">Membrane</keyword>
<dbReference type="CDD" id="cd06261">
    <property type="entry name" value="TM_PBP2"/>
    <property type="match status" value="1"/>
</dbReference>
<feature type="transmembrane region" description="Helical" evidence="7">
    <location>
        <begin position="225"/>
        <end position="247"/>
    </location>
</feature>
<dbReference type="SUPFAM" id="SSF161098">
    <property type="entry name" value="MetI-like"/>
    <property type="match status" value="1"/>
</dbReference>
<evidence type="ECO:0000259" key="9">
    <source>
        <dbReference type="PROSITE" id="PS50928"/>
    </source>
</evidence>
<dbReference type="AlphaFoldDB" id="A0A7W7I4U3"/>
<keyword evidence="5 7" id="KW-1133">Transmembrane helix</keyword>
<accession>A0A7W7I4U3</accession>
<feature type="domain" description="ABC transmembrane type-1" evidence="9">
    <location>
        <begin position="107"/>
        <end position="301"/>
    </location>
</feature>
<evidence type="ECO:0000256" key="6">
    <source>
        <dbReference type="ARBA" id="ARBA00023136"/>
    </source>
</evidence>
<dbReference type="PANTHER" id="PTHR43386:SF6">
    <property type="entry name" value="ABC TRANSPORTER PERMEASE PROTEIN"/>
    <property type="match status" value="1"/>
</dbReference>
<protein>
    <submittedName>
        <fullName evidence="10">Peptide/nickel transport system permease protein/oligopeptide transport system permease protein</fullName>
    </submittedName>
</protein>
<dbReference type="InterPro" id="IPR000515">
    <property type="entry name" value="MetI-like"/>
</dbReference>
<dbReference type="Proteomes" id="UP000578112">
    <property type="component" value="Unassembled WGS sequence"/>
</dbReference>
<feature type="transmembrane region" description="Helical" evidence="7">
    <location>
        <begin position="175"/>
        <end position="194"/>
    </location>
</feature>
<dbReference type="InterPro" id="IPR025966">
    <property type="entry name" value="OppC_N"/>
</dbReference>
<dbReference type="PROSITE" id="PS50928">
    <property type="entry name" value="ABC_TM1"/>
    <property type="match status" value="1"/>
</dbReference>
<feature type="transmembrane region" description="Helical" evidence="7">
    <location>
        <begin position="283"/>
        <end position="304"/>
    </location>
</feature>
<evidence type="ECO:0000256" key="4">
    <source>
        <dbReference type="ARBA" id="ARBA00022692"/>
    </source>
</evidence>
<evidence type="ECO:0000256" key="7">
    <source>
        <dbReference type="RuleBase" id="RU363032"/>
    </source>
</evidence>
<dbReference type="Gene3D" id="1.10.3720.10">
    <property type="entry name" value="MetI-like"/>
    <property type="match status" value="1"/>
</dbReference>
<evidence type="ECO:0000256" key="2">
    <source>
        <dbReference type="ARBA" id="ARBA00022448"/>
    </source>
</evidence>
<feature type="transmembrane region" description="Helical" evidence="7">
    <location>
        <begin position="111"/>
        <end position="135"/>
    </location>
</feature>
<evidence type="ECO:0000313" key="11">
    <source>
        <dbReference type="Proteomes" id="UP000578112"/>
    </source>
</evidence>
<dbReference type="InterPro" id="IPR035906">
    <property type="entry name" value="MetI-like_sf"/>
</dbReference>
<dbReference type="Pfam" id="PF00528">
    <property type="entry name" value="BPD_transp_1"/>
    <property type="match status" value="1"/>
</dbReference>
<evidence type="ECO:0000256" key="5">
    <source>
        <dbReference type="ARBA" id="ARBA00022989"/>
    </source>
</evidence>
<feature type="region of interest" description="Disordered" evidence="8">
    <location>
        <begin position="1"/>
        <end position="30"/>
    </location>
</feature>
<organism evidence="10 11">
    <name type="scientific">Actinoplanes digitatis</name>
    <dbReference type="NCBI Taxonomy" id="1868"/>
    <lineage>
        <taxon>Bacteria</taxon>
        <taxon>Bacillati</taxon>
        <taxon>Actinomycetota</taxon>
        <taxon>Actinomycetes</taxon>
        <taxon>Micromonosporales</taxon>
        <taxon>Micromonosporaceae</taxon>
        <taxon>Actinoplanes</taxon>
    </lineage>
</organism>
<dbReference type="GO" id="GO:0055085">
    <property type="term" value="P:transmembrane transport"/>
    <property type="evidence" value="ECO:0007669"/>
    <property type="project" value="InterPro"/>
</dbReference>
<evidence type="ECO:0000256" key="8">
    <source>
        <dbReference type="SAM" id="MobiDB-lite"/>
    </source>
</evidence>
<comment type="similarity">
    <text evidence="7">Belongs to the binding-protein-dependent transport system permease family.</text>
</comment>
<sequence>MSDLEAVAAVEGPAGNPPTEPRHANKRDKPRSLAGDAWIDLRRNKIFWFASVLVVIIVAMAAFPSLFGAGDPRDCALSRQFGSPSGTAFFGYDFQGCDVYAKTIFGARNSIVVSVLATLLSGVIALIIGLAAGFFGKSLDAILSRFIDIVLGIPFLLAAIVLAKRLSSDPASNGVVAVTVTLGVLGWTTAARIMRSAVITSKNQDYVAAARMLGAGSGRIMFRHILPNSIAAFVVVLTILLGTNIAAEATLSYLGIGLKNSAISWGIAISEAGPYVRTAPEPLIWPSIFLAATVLAFIMLGDAVRDAFDPKLR</sequence>
<feature type="transmembrane region" description="Helical" evidence="7">
    <location>
        <begin position="46"/>
        <end position="67"/>
    </location>
</feature>
<comment type="subcellular location">
    <subcellularLocation>
        <location evidence="1 7">Cell membrane</location>
        <topology evidence="1 7">Multi-pass membrane protein</topology>
    </subcellularLocation>
</comment>